<dbReference type="GO" id="GO:0000287">
    <property type="term" value="F:magnesium ion binding"/>
    <property type="evidence" value="ECO:0007669"/>
    <property type="project" value="UniProtKB-UniRule"/>
</dbReference>
<comment type="caution">
    <text evidence="2">Lacks conserved residue(s) required for the propagation of feature annotation.</text>
</comment>
<dbReference type="GO" id="GO:0045547">
    <property type="term" value="F:ditrans,polycis-polyprenyl diphosphate synthase [(2E,6E)-farnesyl diphosphate specific] activity"/>
    <property type="evidence" value="ECO:0007669"/>
    <property type="project" value="TreeGrafter"/>
</dbReference>
<dbReference type="Gene3D" id="3.40.1180.10">
    <property type="entry name" value="Decaprenyl diphosphate synthase-like"/>
    <property type="match status" value="1"/>
</dbReference>
<feature type="binding site" evidence="2">
    <location>
        <position position="20"/>
    </location>
    <ligand>
        <name>Mg(2+)</name>
        <dbReference type="ChEBI" id="CHEBI:18420"/>
    </ligand>
</feature>
<feature type="binding site" evidence="2">
    <location>
        <begin position="21"/>
        <end position="24"/>
    </location>
    <ligand>
        <name>substrate</name>
    </ligand>
</feature>
<dbReference type="FunFam" id="3.40.1180.10:FF:000001">
    <property type="entry name" value="(2E,6E)-farnesyl-diphosphate-specific ditrans,polycis-undecaprenyl-diphosphate synthase"/>
    <property type="match status" value="1"/>
</dbReference>
<feature type="binding site" evidence="2">
    <location>
        <position position="71"/>
    </location>
    <ligand>
        <name>substrate</name>
    </ligand>
</feature>
<accession>A0A1G2BQM4</accession>
<keyword evidence="2" id="KW-0479">Metal-binding</keyword>
<dbReference type="InterPro" id="IPR018520">
    <property type="entry name" value="UPP_synth-like_CS"/>
</dbReference>
<feature type="binding site" evidence="2">
    <location>
        <begin position="190"/>
        <end position="192"/>
    </location>
    <ligand>
        <name>substrate</name>
    </ligand>
</feature>
<dbReference type="NCBIfam" id="TIGR00055">
    <property type="entry name" value="uppS"/>
    <property type="match status" value="1"/>
</dbReference>
<dbReference type="PANTHER" id="PTHR10291:SF0">
    <property type="entry name" value="DEHYDRODOLICHYL DIPHOSPHATE SYNTHASE 2"/>
    <property type="match status" value="1"/>
</dbReference>
<feature type="binding site" evidence="2">
    <location>
        <position position="37"/>
    </location>
    <ligand>
        <name>substrate</name>
    </ligand>
</feature>
<comment type="function">
    <text evidence="2">Catalyzes the condensation of isopentenyl diphosphate (IPP) with allylic pyrophosphates generating different type of terpenoids.</text>
</comment>
<comment type="similarity">
    <text evidence="2">Belongs to the UPP synthase family.</text>
</comment>
<evidence type="ECO:0000313" key="4">
    <source>
        <dbReference type="Proteomes" id="UP000178248"/>
    </source>
</evidence>
<dbReference type="InterPro" id="IPR036424">
    <property type="entry name" value="UPP_synth-like_sf"/>
</dbReference>
<feature type="active site" evidence="2">
    <location>
        <position position="20"/>
    </location>
</feature>
<evidence type="ECO:0000256" key="1">
    <source>
        <dbReference type="ARBA" id="ARBA00022679"/>
    </source>
</evidence>
<comment type="caution">
    <text evidence="3">The sequence shown here is derived from an EMBL/GenBank/DDBJ whole genome shotgun (WGS) entry which is preliminary data.</text>
</comment>
<gene>
    <name evidence="3" type="ORF">A3B30_04270</name>
</gene>
<proteinExistence type="inferred from homology"/>
<dbReference type="Pfam" id="PF01255">
    <property type="entry name" value="Prenyltransf"/>
    <property type="match status" value="1"/>
</dbReference>
<dbReference type="PANTHER" id="PTHR10291">
    <property type="entry name" value="DEHYDRODOLICHYL DIPHOSPHATE SYNTHASE FAMILY MEMBER"/>
    <property type="match status" value="1"/>
</dbReference>
<dbReference type="AlphaFoldDB" id="A0A1G2BQM4"/>
<feature type="binding site" evidence="2">
    <location>
        <position position="69"/>
    </location>
    <ligand>
        <name>substrate</name>
    </ligand>
</feature>
<evidence type="ECO:0000313" key="3">
    <source>
        <dbReference type="EMBL" id="OGY91136.1"/>
    </source>
</evidence>
<dbReference type="CDD" id="cd00475">
    <property type="entry name" value="Cis_IPPS"/>
    <property type="match status" value="1"/>
</dbReference>
<dbReference type="STRING" id="1798551.A3B30_04270"/>
<dbReference type="EMBL" id="MHKM01000027">
    <property type="protein sequence ID" value="OGY91136.1"/>
    <property type="molecule type" value="Genomic_DNA"/>
</dbReference>
<dbReference type="GO" id="GO:0016094">
    <property type="term" value="P:polyprenol biosynthetic process"/>
    <property type="evidence" value="ECO:0007669"/>
    <property type="project" value="TreeGrafter"/>
</dbReference>
<reference evidence="3 4" key="1">
    <citation type="journal article" date="2016" name="Nat. Commun.">
        <title>Thousands of microbial genomes shed light on interconnected biogeochemical processes in an aquifer system.</title>
        <authorList>
            <person name="Anantharaman K."/>
            <person name="Brown C.T."/>
            <person name="Hug L.A."/>
            <person name="Sharon I."/>
            <person name="Castelle C.J."/>
            <person name="Probst A.J."/>
            <person name="Thomas B.C."/>
            <person name="Singh A."/>
            <person name="Wilkins M.J."/>
            <person name="Karaoz U."/>
            <person name="Brodie E.L."/>
            <person name="Williams K.H."/>
            <person name="Hubbard S.S."/>
            <person name="Banfield J.F."/>
        </authorList>
    </citation>
    <scope>NUCLEOTIDE SEQUENCE [LARGE SCALE GENOMIC DNA]</scope>
</reference>
<feature type="binding site" evidence="2">
    <location>
        <position position="184"/>
    </location>
    <ligand>
        <name>substrate</name>
    </ligand>
</feature>
<dbReference type="EC" id="2.5.1.-" evidence="2"/>
<feature type="active site" description="Proton acceptor" evidence="2">
    <location>
        <position position="68"/>
    </location>
</feature>
<feature type="binding site" evidence="2">
    <location>
        <position position="25"/>
    </location>
    <ligand>
        <name>substrate</name>
    </ligand>
</feature>
<feature type="binding site" evidence="2">
    <location>
        <begin position="65"/>
        <end position="67"/>
    </location>
    <ligand>
        <name>substrate</name>
    </ligand>
</feature>
<keyword evidence="1 2" id="KW-0808">Transferase</keyword>
<protein>
    <recommendedName>
        <fullName evidence="2">Isoprenyl transferase</fullName>
        <ecNumber evidence="2">2.5.1.-</ecNumber>
    </recommendedName>
</protein>
<sequence>MIDAMPSKIQIPQHVGIIMDGNRRWAREQGKPSFEGHARGYTRAIEVARHAFNTGVKYITLYAFSSENWNRAQEEIGYLMSLLSRMLKEQQQELRKNGIRLKFIGASDRIDNSLVSAMREAERATEQGTNGTLLIAFNYGGRREITDAVQKLLKKTRRTEEITEADVSSQLNTAGVPDPDLIIRTAGERRLSGFLLWQAAYSELYFTETLWPAFTTKDFDAALDDFALRKRNFGK</sequence>
<evidence type="ECO:0000256" key="2">
    <source>
        <dbReference type="HAMAP-Rule" id="MF_01139"/>
    </source>
</evidence>
<dbReference type="SUPFAM" id="SSF64005">
    <property type="entry name" value="Undecaprenyl diphosphate synthase"/>
    <property type="match status" value="1"/>
</dbReference>
<comment type="subunit">
    <text evidence="2">Homodimer.</text>
</comment>
<feature type="binding site" evidence="2">
    <location>
        <position position="203"/>
    </location>
    <ligand>
        <name>Mg(2+)</name>
        <dbReference type="ChEBI" id="CHEBI:18420"/>
    </ligand>
</feature>
<organism evidence="3 4">
    <name type="scientific">Candidatus Komeilibacteria bacterium RIFCSPLOWO2_01_FULL_52_15</name>
    <dbReference type="NCBI Taxonomy" id="1798551"/>
    <lineage>
        <taxon>Bacteria</taxon>
        <taxon>Candidatus Komeiliibacteriota</taxon>
    </lineage>
</organism>
<name>A0A1G2BQM4_9BACT</name>
<dbReference type="HAMAP" id="MF_01139">
    <property type="entry name" value="ISPT"/>
    <property type="match status" value="1"/>
</dbReference>
<keyword evidence="2" id="KW-0460">Magnesium</keyword>
<comment type="cofactor">
    <cofactor evidence="2">
        <name>Mg(2+)</name>
        <dbReference type="ChEBI" id="CHEBI:18420"/>
    </cofactor>
    <text evidence="2">Binds 2 magnesium ions per subunit.</text>
</comment>
<dbReference type="PROSITE" id="PS01066">
    <property type="entry name" value="UPP_SYNTHASE"/>
    <property type="match status" value="1"/>
</dbReference>
<dbReference type="InterPro" id="IPR001441">
    <property type="entry name" value="UPP_synth-like"/>
</dbReference>
<dbReference type="Proteomes" id="UP000178248">
    <property type="component" value="Unassembled WGS sequence"/>
</dbReference>